<keyword evidence="3 4" id="KW-0732">Signal</keyword>
<feature type="chain" id="PRO_5045318391" description="UPAR/Ly6 domain-containing protein" evidence="4">
    <location>
        <begin position="21"/>
        <end position="221"/>
    </location>
</feature>
<name>A0ABN9L2K8_9NEOB</name>
<keyword evidence="2" id="KW-0964">Secreted</keyword>
<keyword evidence="7" id="KW-1185">Reference proteome</keyword>
<dbReference type="InterPro" id="IPR018363">
    <property type="entry name" value="CD59_antigen_CS"/>
</dbReference>
<accession>A0ABN9L2K8</accession>
<dbReference type="Gene3D" id="2.10.60.10">
    <property type="entry name" value="CD59"/>
    <property type="match status" value="2"/>
</dbReference>
<organism evidence="6 7">
    <name type="scientific">Ranitomeya imitator</name>
    <name type="common">mimic poison frog</name>
    <dbReference type="NCBI Taxonomy" id="111125"/>
    <lineage>
        <taxon>Eukaryota</taxon>
        <taxon>Metazoa</taxon>
        <taxon>Chordata</taxon>
        <taxon>Craniata</taxon>
        <taxon>Vertebrata</taxon>
        <taxon>Euteleostomi</taxon>
        <taxon>Amphibia</taxon>
        <taxon>Batrachia</taxon>
        <taxon>Anura</taxon>
        <taxon>Neobatrachia</taxon>
        <taxon>Hyloidea</taxon>
        <taxon>Dendrobatidae</taxon>
        <taxon>Dendrobatinae</taxon>
        <taxon>Ranitomeya</taxon>
    </lineage>
</organism>
<evidence type="ECO:0000313" key="7">
    <source>
        <dbReference type="Proteomes" id="UP001176940"/>
    </source>
</evidence>
<dbReference type="InterPro" id="IPR016054">
    <property type="entry name" value="LY6_UPA_recep-like"/>
</dbReference>
<protein>
    <recommendedName>
        <fullName evidence="5">UPAR/Ly6 domain-containing protein</fullName>
    </recommendedName>
</protein>
<dbReference type="PANTHER" id="PTHR20914">
    <property type="entry name" value="LY6/PLAUR DOMAIN-CONTAINING PROTEIN 8"/>
    <property type="match status" value="1"/>
</dbReference>
<feature type="domain" description="UPAR/Ly6" evidence="5">
    <location>
        <begin position="19"/>
        <end position="101"/>
    </location>
</feature>
<dbReference type="SUPFAM" id="SSF57302">
    <property type="entry name" value="Snake toxin-like"/>
    <property type="match status" value="1"/>
</dbReference>
<dbReference type="InterPro" id="IPR045860">
    <property type="entry name" value="Snake_toxin-like_sf"/>
</dbReference>
<dbReference type="Proteomes" id="UP001176940">
    <property type="component" value="Unassembled WGS sequence"/>
</dbReference>
<proteinExistence type="predicted"/>
<comment type="caution">
    <text evidence="6">The sequence shown here is derived from an EMBL/GenBank/DDBJ whole genome shotgun (WGS) entry which is preliminary data.</text>
</comment>
<evidence type="ECO:0000256" key="3">
    <source>
        <dbReference type="ARBA" id="ARBA00022729"/>
    </source>
</evidence>
<evidence type="ECO:0000256" key="4">
    <source>
        <dbReference type="SAM" id="SignalP"/>
    </source>
</evidence>
<sequence>MGSTVAIVLFLAAFVSSGHSLQCMQCTGFSDTPCTGSLRDCPSISDVCGTMVIRTRGHRWTSFNYIRSCVNISECSNNASVTGLYTTTATATTCCFTNNCTTSIPILPVENYTLNGLACPSYVETLMEPCDIKNVSACTGDQIRCVRYSASTTLGSTSSDLFFGGCATENTCAVESSSIKGDGISVEIKRKCYNGAGSLDSGPMFYSLPVILGLLKFVFAM</sequence>
<dbReference type="PANTHER" id="PTHR20914:SF37">
    <property type="entry name" value="PHOSPHOLIPASE A2 INHIBITOR AND LY6_PLAUR DOMAIN-CONTAINING PROTEIN-LIKE"/>
    <property type="match status" value="1"/>
</dbReference>
<comment type="subcellular location">
    <subcellularLocation>
        <location evidence="1">Secreted</location>
    </subcellularLocation>
</comment>
<evidence type="ECO:0000256" key="1">
    <source>
        <dbReference type="ARBA" id="ARBA00004613"/>
    </source>
</evidence>
<dbReference type="PROSITE" id="PS00983">
    <property type="entry name" value="LY6_UPAR"/>
    <property type="match status" value="1"/>
</dbReference>
<evidence type="ECO:0000313" key="6">
    <source>
        <dbReference type="EMBL" id="CAJ0931640.1"/>
    </source>
</evidence>
<evidence type="ECO:0000256" key="2">
    <source>
        <dbReference type="ARBA" id="ARBA00022525"/>
    </source>
</evidence>
<dbReference type="CDD" id="cd23572">
    <property type="entry name" value="TFP_LU_ECD_PINLYP_rpt2"/>
    <property type="match status" value="1"/>
</dbReference>
<feature type="signal peptide" evidence="4">
    <location>
        <begin position="1"/>
        <end position="20"/>
    </location>
</feature>
<evidence type="ECO:0000259" key="5">
    <source>
        <dbReference type="Pfam" id="PF00021"/>
    </source>
</evidence>
<gene>
    <name evidence="6" type="ORF">RIMI_LOCUS4793047</name>
</gene>
<reference evidence="6" key="1">
    <citation type="submission" date="2023-07" db="EMBL/GenBank/DDBJ databases">
        <authorList>
            <person name="Stuckert A."/>
        </authorList>
    </citation>
    <scope>NUCLEOTIDE SEQUENCE</scope>
</reference>
<dbReference type="EMBL" id="CAUEEQ010007888">
    <property type="protein sequence ID" value="CAJ0931640.1"/>
    <property type="molecule type" value="Genomic_DNA"/>
</dbReference>
<dbReference type="InterPro" id="IPR050918">
    <property type="entry name" value="CNF-like_PLA2_Inhibitor"/>
</dbReference>
<dbReference type="Pfam" id="PF00021">
    <property type="entry name" value="UPAR_LY6"/>
    <property type="match status" value="1"/>
</dbReference>